<gene>
    <name evidence="9" type="ORF">CYNAS_LOCUS9955</name>
</gene>
<sequence length="317" mass="35091">MLAVGTSTKVALILDTTNLKLRRAFRIPKAPTSMCFSRDKSYVVIGDRAGHVCRYTVEASEKSGYIDMNGEECDCEGEPLTSTISMVLDVAITNDGNYLLSADRDEKIRVSRYPQAFVIQSFCLGHAAYVSSLAQNGSRVFSCGGDGVVHEWDIQNGQSIAHSVKLGDEPLRKLCISPMVSKSESIGIFAIGGCTIFRLDDKLRLMKSVKATNEIVDITVQENEVITLSNAGVQLVKADTGDLRDATITNDLSEALTAARDPISNYFKNVTHQNMVDYFKRKAEKIEHMRENQNRKRKAKELRRREAKKVAKEAAAC</sequence>
<dbReference type="InterPro" id="IPR036322">
    <property type="entry name" value="WD40_repeat_dom_sf"/>
</dbReference>
<dbReference type="Proteomes" id="UP001176961">
    <property type="component" value="Unassembled WGS sequence"/>
</dbReference>
<dbReference type="PANTHER" id="PTHR16288">
    <property type="entry name" value="WD40 REPEAT PROTEIN 4"/>
    <property type="match status" value="1"/>
</dbReference>
<protein>
    <recommendedName>
        <fullName evidence="11">WD repeat-containing protein 4 homolog</fullName>
    </recommendedName>
</protein>
<evidence type="ECO:0000313" key="9">
    <source>
        <dbReference type="EMBL" id="CAJ0597972.1"/>
    </source>
</evidence>
<comment type="subcellular location">
    <subcellularLocation>
        <location evidence="1">Nucleus</location>
    </subcellularLocation>
</comment>
<keyword evidence="2" id="KW-0853">WD repeat</keyword>
<dbReference type="SMART" id="SM00320">
    <property type="entry name" value="WD40"/>
    <property type="match status" value="3"/>
</dbReference>
<feature type="region of interest" description="Disordered" evidence="8">
    <location>
        <begin position="290"/>
        <end position="317"/>
    </location>
</feature>
<evidence type="ECO:0000256" key="4">
    <source>
        <dbReference type="ARBA" id="ARBA00022737"/>
    </source>
</evidence>
<evidence type="ECO:0000256" key="7">
    <source>
        <dbReference type="ARBA" id="ARBA00093542"/>
    </source>
</evidence>
<dbReference type="GO" id="GO:0005829">
    <property type="term" value="C:cytosol"/>
    <property type="evidence" value="ECO:0007669"/>
    <property type="project" value="TreeGrafter"/>
</dbReference>
<dbReference type="EMBL" id="CATQJL010000223">
    <property type="protein sequence ID" value="CAJ0597972.1"/>
    <property type="molecule type" value="Genomic_DNA"/>
</dbReference>
<keyword evidence="10" id="KW-1185">Reference proteome</keyword>
<evidence type="ECO:0000313" key="10">
    <source>
        <dbReference type="Proteomes" id="UP001176961"/>
    </source>
</evidence>
<keyword evidence="4" id="KW-0677">Repeat</keyword>
<dbReference type="GO" id="GO:0036265">
    <property type="term" value="P:RNA (guanine-N7)-methylation"/>
    <property type="evidence" value="ECO:0007669"/>
    <property type="project" value="InterPro"/>
</dbReference>
<evidence type="ECO:0000256" key="5">
    <source>
        <dbReference type="ARBA" id="ARBA00023242"/>
    </source>
</evidence>
<dbReference type="PANTHER" id="PTHR16288:SF0">
    <property type="entry name" value="TRNA (GUANINE-N(7)-)-METHYLTRANSFERASE NON-CATALYTIC SUBUNIT WDR4"/>
    <property type="match status" value="1"/>
</dbReference>
<keyword evidence="3" id="KW-0819">tRNA processing</keyword>
<evidence type="ECO:0000256" key="2">
    <source>
        <dbReference type="ARBA" id="ARBA00022574"/>
    </source>
</evidence>
<dbReference type="Gene3D" id="2.130.10.10">
    <property type="entry name" value="YVTN repeat-like/Quinoprotein amine dehydrogenase"/>
    <property type="match status" value="1"/>
</dbReference>
<comment type="caution">
    <text evidence="9">The sequence shown here is derived from an EMBL/GenBank/DDBJ whole genome shotgun (WGS) entry which is preliminary data.</text>
</comment>
<reference evidence="9" key="1">
    <citation type="submission" date="2023-07" db="EMBL/GenBank/DDBJ databases">
        <authorList>
            <consortium name="CYATHOMIX"/>
        </authorList>
    </citation>
    <scope>NUCLEOTIDE SEQUENCE</scope>
    <source>
        <strain evidence="9">N/A</strain>
    </source>
</reference>
<dbReference type="InterPro" id="IPR028884">
    <property type="entry name" value="Trm82"/>
</dbReference>
<proteinExistence type="predicted"/>
<dbReference type="InterPro" id="IPR001680">
    <property type="entry name" value="WD40_rpt"/>
</dbReference>
<keyword evidence="5" id="KW-0539">Nucleus</keyword>
<dbReference type="GO" id="GO:0043527">
    <property type="term" value="C:tRNA methyltransferase complex"/>
    <property type="evidence" value="ECO:0007669"/>
    <property type="project" value="TreeGrafter"/>
</dbReference>
<feature type="compositionally biased region" description="Basic and acidic residues" evidence="8">
    <location>
        <begin position="308"/>
        <end position="317"/>
    </location>
</feature>
<evidence type="ECO:0000256" key="6">
    <source>
        <dbReference type="ARBA" id="ARBA00093337"/>
    </source>
</evidence>
<feature type="compositionally biased region" description="Basic residues" evidence="8">
    <location>
        <begin position="295"/>
        <end position="307"/>
    </location>
</feature>
<name>A0AA36GTM4_CYLNA</name>
<dbReference type="Pfam" id="PF00400">
    <property type="entry name" value="WD40"/>
    <property type="match status" value="2"/>
</dbReference>
<evidence type="ECO:0000256" key="1">
    <source>
        <dbReference type="ARBA" id="ARBA00004123"/>
    </source>
</evidence>
<comment type="function">
    <text evidence="6">Required for the Mettl1-dependent formation of N(7)-methylguanine at position 46 (m7G46) in tRNA. In the Mettl1-wuho methyltransferase complex, it is required to stabilize and induce conformational changes of the catalytic subunit. Required for binding of nanos mRNA and repression of translation by the mei-P26-bgcn-bam-sxl complex. May cooperate with mei-P26 and nanos to derepress the BMP signaling pathway. May cooperate with mei-P26 to suppress expression of a subset of microRNAs. May cooperate with mei-P26 to regulate bam expression levels in germline cells during gametogenesis. Required to promote mitosis to meiosis transition during gametogenesis. May regulate germline cell division in part by regulating ribosome biogenesis.</text>
</comment>
<evidence type="ECO:0008006" key="11">
    <source>
        <dbReference type="Google" id="ProtNLM"/>
    </source>
</evidence>
<organism evidence="9 10">
    <name type="scientific">Cylicocyclus nassatus</name>
    <name type="common">Nematode worm</name>
    <dbReference type="NCBI Taxonomy" id="53992"/>
    <lineage>
        <taxon>Eukaryota</taxon>
        <taxon>Metazoa</taxon>
        <taxon>Ecdysozoa</taxon>
        <taxon>Nematoda</taxon>
        <taxon>Chromadorea</taxon>
        <taxon>Rhabditida</taxon>
        <taxon>Rhabditina</taxon>
        <taxon>Rhabditomorpha</taxon>
        <taxon>Strongyloidea</taxon>
        <taxon>Strongylidae</taxon>
        <taxon>Cylicocyclus</taxon>
    </lineage>
</organism>
<dbReference type="AlphaFoldDB" id="A0AA36GTM4"/>
<dbReference type="GO" id="GO:0006400">
    <property type="term" value="P:tRNA modification"/>
    <property type="evidence" value="ECO:0007669"/>
    <property type="project" value="TreeGrafter"/>
</dbReference>
<evidence type="ECO:0000256" key="8">
    <source>
        <dbReference type="SAM" id="MobiDB-lite"/>
    </source>
</evidence>
<dbReference type="InterPro" id="IPR015943">
    <property type="entry name" value="WD40/YVTN_repeat-like_dom_sf"/>
</dbReference>
<dbReference type="GO" id="GO:0005634">
    <property type="term" value="C:nucleus"/>
    <property type="evidence" value="ECO:0007669"/>
    <property type="project" value="UniProtKB-SubCell"/>
</dbReference>
<comment type="subunit">
    <text evidence="7">Forms a heterodimer with the catalytic subunit Mettl1. Interacts with mei-P26 and weakly interacts with bgcn; required for the function or formation of the mei-P26-bgcn-bam-sxl complex. Interacts with nanos; may be involved in mei-P26-dependent derepression of the BMP signaling pathway. Interacts with Myc; the interaction may be mediated by mei-P26 and may be involved in the regulation of ribosome biogenesis.</text>
</comment>
<accession>A0AA36GTM4</accession>
<evidence type="ECO:0000256" key="3">
    <source>
        <dbReference type="ARBA" id="ARBA00022694"/>
    </source>
</evidence>
<dbReference type="SUPFAM" id="SSF50978">
    <property type="entry name" value="WD40 repeat-like"/>
    <property type="match status" value="1"/>
</dbReference>